<dbReference type="Proteomes" id="UP000517765">
    <property type="component" value="Unassembled WGS sequence"/>
</dbReference>
<dbReference type="GO" id="GO:0005975">
    <property type="term" value="P:carbohydrate metabolic process"/>
    <property type="evidence" value="ECO:0007669"/>
    <property type="project" value="InterPro"/>
</dbReference>
<keyword evidence="5" id="KW-1185">Reference proteome</keyword>
<dbReference type="InterPro" id="IPR012341">
    <property type="entry name" value="6hp_glycosidase-like_sf"/>
</dbReference>
<evidence type="ECO:0000313" key="6">
    <source>
        <dbReference type="Proteomes" id="UP000517765"/>
    </source>
</evidence>
<dbReference type="SUPFAM" id="SSF48208">
    <property type="entry name" value="Six-hairpin glycosidases"/>
    <property type="match status" value="1"/>
</dbReference>
<dbReference type="InterPro" id="IPR011613">
    <property type="entry name" value="GH15-like"/>
</dbReference>
<dbReference type="Gene3D" id="1.50.10.10">
    <property type="match status" value="1"/>
</dbReference>
<keyword evidence="4" id="KW-0378">Hydrolase</keyword>
<dbReference type="InterPro" id="IPR045582">
    <property type="entry name" value="Trehalase-like_N"/>
</dbReference>
<dbReference type="RefSeq" id="WP_143651387.1">
    <property type="nucleotide sequence ID" value="NZ_JABJXA010000284.1"/>
</dbReference>
<reference evidence="6" key="2">
    <citation type="submission" date="2020-05" db="EMBL/GenBank/DDBJ databases">
        <title>Classification of alakaliphilic streptomycetes isolated from an alkaline soil next to Lonar Crater, India and a proposal for the recognition of Streptomyces alkaliterrae sp. nov.</title>
        <authorList>
            <person name="Golinska P."/>
        </authorList>
    </citation>
    <scope>NUCLEOTIDE SEQUENCE [LARGE SCALE GENOMIC DNA]</scope>
    <source>
        <strain evidence="6">OF8</strain>
    </source>
</reference>
<dbReference type="PANTHER" id="PTHR31616">
    <property type="entry name" value="TREHALASE"/>
    <property type="match status" value="1"/>
</dbReference>
<accession>A0A5P0YY45</accession>
<evidence type="ECO:0000313" key="4">
    <source>
        <dbReference type="EMBL" id="MQS05216.1"/>
    </source>
</evidence>
<dbReference type="Pfam" id="PF19291">
    <property type="entry name" value="TREH_N"/>
    <property type="match status" value="1"/>
</dbReference>
<reference evidence="3" key="3">
    <citation type="journal article" name="Syst. Appl. Microbiol.">
        <title>Streptomyces alkaliterrae sp. nov., isolated from an alkaline soil, and emended descriptions of Streptomyces alkaliphilus, Streptomyces calidiresistens and Streptomyces durbertensis.</title>
        <authorList>
            <person name="Swiecimska M."/>
            <person name="Golinska P."/>
            <person name="Nouioui I."/>
            <person name="Wypij M."/>
            <person name="Rai M."/>
            <person name="Sangal V."/>
            <person name="Goodfellow M."/>
        </authorList>
    </citation>
    <scope>NUCLEOTIDE SEQUENCE</scope>
    <source>
        <strain evidence="3">OF8</strain>
    </source>
</reference>
<dbReference type="EMBL" id="JABJXA010000284">
    <property type="protein sequence ID" value="MBB1262232.1"/>
    <property type="molecule type" value="Genomic_DNA"/>
</dbReference>
<dbReference type="InterPro" id="IPR008928">
    <property type="entry name" value="6-hairpin_glycosidase_sf"/>
</dbReference>
<comment type="caution">
    <text evidence="4">The sequence shown here is derived from an EMBL/GenBank/DDBJ whole genome shotgun (WGS) entry which is preliminary data.</text>
</comment>
<evidence type="ECO:0000313" key="5">
    <source>
        <dbReference type="Proteomes" id="UP000320857"/>
    </source>
</evidence>
<proteinExistence type="predicted"/>
<dbReference type="AlphaFoldDB" id="A0A5P0YY45"/>
<evidence type="ECO:0000259" key="1">
    <source>
        <dbReference type="Pfam" id="PF00723"/>
    </source>
</evidence>
<dbReference type="GO" id="GO:0004553">
    <property type="term" value="F:hydrolase activity, hydrolyzing O-glycosyl compounds"/>
    <property type="evidence" value="ECO:0007669"/>
    <property type="project" value="UniProtKB-ARBA"/>
</dbReference>
<sequence>MRRYPPIAEHGLVGDLRTAALVSADGVVNWFCAPRFDSPSLFAALLDHQRGGYFAVTVDGPDVTTRQLYLPDTAALVTRFLSRRGVGEVVDFMPVDRAERADGPRRLVRLLRVVRGELPFSVACRPRFDYGRARHAMELRSVGEARFTVPGGPVTARLTACGPIALERDEAGGREAHGGREAEDVGQALRQEDIRARLVLRQGEQAGLVLEVAPAGPREEPPPPSLEALDQELHAVRHFWHHWVRKSRYRGRWQQLVNRSAITLKLLTYAPTGAPVAAATMGLPEQIGGERNWDYRYTWIRDASLSAHTLLDLGFTEEAEAYRHWLGERLRAGTAGGAGGGTVTGEPLQIMYRVDGDPHLSEEVLPHLEGYRGSAPVRLGNAAADQLQLDIYGEAVNALTRSARSTQTAGYDGWLALSGLLDWLTGAWDRPDEGIWETRGGPRHFTYSRVMSWTAFDRGIRLASDLARPADLAAWTAARDAVLRQVMERGWSARRQAFVQHYDGEVLDASLLLMPAVGFVSPRDPRWLSTLDAMESELVTDSLVHRYDPAAAPDGLRGGEGTFSLCSFLYVNALAQAGRLGQARYAFDKMTTYANHVGLYAEEIGPTGEQLGNFPQAFTHLALIAAVLSLDTELDRIGA</sequence>
<reference evidence="4 5" key="1">
    <citation type="submission" date="2019-10" db="EMBL/GenBank/DDBJ databases">
        <title>Streptomyces sp. nov., a novel actinobacterium isolated from alkaline environment.</title>
        <authorList>
            <person name="Golinska P."/>
        </authorList>
    </citation>
    <scope>NUCLEOTIDE SEQUENCE [LARGE SCALE GENOMIC DNA]</scope>
    <source>
        <strain evidence="4 5">OF1</strain>
    </source>
</reference>
<gene>
    <name evidence="4" type="ORF">FNX44_025940</name>
    <name evidence="3" type="ORF">H3147_25985</name>
</gene>
<organism evidence="4 5">
    <name type="scientific">Streptomyces alkaliterrae</name>
    <dbReference type="NCBI Taxonomy" id="2213162"/>
    <lineage>
        <taxon>Bacteria</taxon>
        <taxon>Bacillati</taxon>
        <taxon>Actinomycetota</taxon>
        <taxon>Actinomycetes</taxon>
        <taxon>Kitasatosporales</taxon>
        <taxon>Streptomycetaceae</taxon>
        <taxon>Streptomyces</taxon>
    </lineage>
</organism>
<feature type="domain" description="GH15-like" evidence="1">
    <location>
        <begin position="254"/>
        <end position="627"/>
    </location>
</feature>
<name>A0A5P0YY45_9ACTN</name>
<evidence type="ECO:0000313" key="3">
    <source>
        <dbReference type="EMBL" id="MBB1262232.1"/>
    </source>
</evidence>
<dbReference type="Pfam" id="PF00723">
    <property type="entry name" value="Glyco_hydro_15"/>
    <property type="match status" value="1"/>
</dbReference>
<dbReference type="PANTHER" id="PTHR31616:SF0">
    <property type="entry name" value="GLUCAN 1,4-ALPHA-GLUCOSIDASE"/>
    <property type="match status" value="1"/>
</dbReference>
<dbReference type="EMBL" id="VJYK02000476">
    <property type="protein sequence ID" value="MQS05216.1"/>
    <property type="molecule type" value="Genomic_DNA"/>
</dbReference>
<evidence type="ECO:0000259" key="2">
    <source>
        <dbReference type="Pfam" id="PF19291"/>
    </source>
</evidence>
<feature type="domain" description="Trehalase-like N-terminal" evidence="2">
    <location>
        <begin position="5"/>
        <end position="141"/>
    </location>
</feature>
<dbReference type="Proteomes" id="UP000320857">
    <property type="component" value="Unassembled WGS sequence"/>
</dbReference>
<protein>
    <submittedName>
        <fullName evidence="4">Glycoside hydrolase family 15 protein</fullName>
    </submittedName>
</protein>